<dbReference type="InterPro" id="IPR026895">
    <property type="entry name" value="EMC1"/>
</dbReference>
<dbReference type="Pfam" id="PF07774">
    <property type="entry name" value="EMC1_C"/>
    <property type="match status" value="1"/>
</dbReference>
<evidence type="ECO:0000256" key="6">
    <source>
        <dbReference type="ARBA" id="ARBA00022824"/>
    </source>
</evidence>
<keyword evidence="5" id="KW-0732">Signal</keyword>
<dbReference type="InterPro" id="IPR011678">
    <property type="entry name" value="EMC1_C"/>
</dbReference>
<feature type="transmembrane region" description="Helical" evidence="10">
    <location>
        <begin position="134"/>
        <end position="153"/>
    </location>
</feature>
<dbReference type="EMBL" id="KZ991476">
    <property type="protein sequence ID" value="RKP22940.1"/>
    <property type="molecule type" value="Genomic_DNA"/>
</dbReference>
<keyword evidence="8 10" id="KW-0472">Membrane</keyword>
<evidence type="ECO:0000256" key="5">
    <source>
        <dbReference type="ARBA" id="ARBA00022729"/>
    </source>
</evidence>
<keyword evidence="7 10" id="KW-1133">Transmembrane helix</keyword>
<keyword evidence="6" id="KW-0256">Endoplasmic reticulum</keyword>
<keyword evidence="4 10" id="KW-0812">Transmembrane</keyword>
<evidence type="ECO:0000313" key="13">
    <source>
        <dbReference type="Proteomes" id="UP000278143"/>
    </source>
</evidence>
<evidence type="ECO:0000256" key="9">
    <source>
        <dbReference type="ARBA" id="ARBA00023180"/>
    </source>
</evidence>
<organism evidence="12 13">
    <name type="scientific">Syncephalis pseudoplumigaleata</name>
    <dbReference type="NCBI Taxonomy" id="1712513"/>
    <lineage>
        <taxon>Eukaryota</taxon>
        <taxon>Fungi</taxon>
        <taxon>Fungi incertae sedis</taxon>
        <taxon>Zoopagomycota</taxon>
        <taxon>Zoopagomycotina</taxon>
        <taxon>Zoopagomycetes</taxon>
        <taxon>Zoopagales</taxon>
        <taxon>Piptocephalidaceae</taxon>
        <taxon>Syncephalis</taxon>
    </lineage>
</organism>
<dbReference type="AlphaFoldDB" id="A0A4P9YVJ5"/>
<evidence type="ECO:0000313" key="12">
    <source>
        <dbReference type="EMBL" id="RKP22940.1"/>
    </source>
</evidence>
<proteinExistence type="inferred from homology"/>
<dbReference type="Proteomes" id="UP000278143">
    <property type="component" value="Unassembled WGS sequence"/>
</dbReference>
<sequence length="156" mass="16784">MSQAYALPYGVNAAGVTITRLGITTKKLLGKLGLPSGQLYGIPRQLLDARRSMGAVSDVDQENGLLPYEPAIPFIPSHVLSYNQTIWGMQHITSIPSMMESTSLVVAYGLDIYFTRDTPSGTFDMLNEDFSKSALLLTIVGLTVGIAVANPMVSTM</sequence>
<keyword evidence="9" id="KW-0325">Glycoprotein</keyword>
<dbReference type="PANTHER" id="PTHR21573:SF0">
    <property type="entry name" value="ER MEMBRANE PROTEIN COMPLEX SUBUNIT 1"/>
    <property type="match status" value="1"/>
</dbReference>
<evidence type="ECO:0000256" key="2">
    <source>
        <dbReference type="ARBA" id="ARBA00007904"/>
    </source>
</evidence>
<evidence type="ECO:0000256" key="8">
    <source>
        <dbReference type="ARBA" id="ARBA00023136"/>
    </source>
</evidence>
<evidence type="ECO:0000256" key="1">
    <source>
        <dbReference type="ARBA" id="ARBA00004115"/>
    </source>
</evidence>
<comment type="subcellular location">
    <subcellularLocation>
        <location evidence="1">Endoplasmic reticulum membrane</location>
        <topology evidence="1">Single-pass type I membrane protein</topology>
    </subcellularLocation>
</comment>
<evidence type="ECO:0000256" key="3">
    <source>
        <dbReference type="ARBA" id="ARBA00020824"/>
    </source>
</evidence>
<reference evidence="13" key="1">
    <citation type="journal article" date="2018" name="Nat. Microbiol.">
        <title>Leveraging single-cell genomics to expand the fungal tree of life.</title>
        <authorList>
            <person name="Ahrendt S.R."/>
            <person name="Quandt C.A."/>
            <person name="Ciobanu D."/>
            <person name="Clum A."/>
            <person name="Salamov A."/>
            <person name="Andreopoulos B."/>
            <person name="Cheng J.F."/>
            <person name="Woyke T."/>
            <person name="Pelin A."/>
            <person name="Henrissat B."/>
            <person name="Reynolds N.K."/>
            <person name="Benny G.L."/>
            <person name="Smith M.E."/>
            <person name="James T.Y."/>
            <person name="Grigoriev I.V."/>
        </authorList>
    </citation>
    <scope>NUCLEOTIDE SEQUENCE [LARGE SCALE GENOMIC DNA]</scope>
    <source>
        <strain evidence="13">Benny S71-1</strain>
    </source>
</reference>
<dbReference type="OrthoDB" id="28092at2759"/>
<protein>
    <recommendedName>
        <fullName evidence="3">ER membrane protein complex subunit 1</fullName>
    </recommendedName>
</protein>
<keyword evidence="13" id="KW-1185">Reference proteome</keyword>
<gene>
    <name evidence="12" type="ORF">SYNPS1DRAFT_25114</name>
</gene>
<evidence type="ECO:0000256" key="7">
    <source>
        <dbReference type="ARBA" id="ARBA00022989"/>
    </source>
</evidence>
<feature type="domain" description="ER membrane protein complex subunit 1 C-terminal" evidence="11">
    <location>
        <begin position="2"/>
        <end position="154"/>
    </location>
</feature>
<dbReference type="GO" id="GO:0034975">
    <property type="term" value="P:protein folding in endoplasmic reticulum"/>
    <property type="evidence" value="ECO:0007669"/>
    <property type="project" value="TreeGrafter"/>
</dbReference>
<name>A0A4P9YVJ5_9FUNG</name>
<dbReference type="PANTHER" id="PTHR21573">
    <property type="entry name" value="ER MEMBRANE PROTEIN COMPLEX SUBUNIT 1"/>
    <property type="match status" value="1"/>
</dbReference>
<evidence type="ECO:0000259" key="11">
    <source>
        <dbReference type="Pfam" id="PF07774"/>
    </source>
</evidence>
<accession>A0A4P9YVJ5</accession>
<dbReference type="GO" id="GO:0072546">
    <property type="term" value="C:EMC complex"/>
    <property type="evidence" value="ECO:0007669"/>
    <property type="project" value="InterPro"/>
</dbReference>
<evidence type="ECO:0000256" key="4">
    <source>
        <dbReference type="ARBA" id="ARBA00022692"/>
    </source>
</evidence>
<evidence type="ECO:0000256" key="10">
    <source>
        <dbReference type="SAM" id="Phobius"/>
    </source>
</evidence>
<comment type="similarity">
    <text evidence="2">Belongs to the EMC1 family.</text>
</comment>